<evidence type="ECO:0000259" key="1">
    <source>
        <dbReference type="PROSITE" id="PS51186"/>
    </source>
</evidence>
<evidence type="ECO:0000313" key="3">
    <source>
        <dbReference type="Proteomes" id="UP000588186"/>
    </source>
</evidence>
<dbReference type="CDD" id="cd04301">
    <property type="entry name" value="NAT_SF"/>
    <property type="match status" value="1"/>
</dbReference>
<gene>
    <name evidence="2" type="ORF">JEOPIN946_00707</name>
</gene>
<dbReference type="InterPro" id="IPR016181">
    <property type="entry name" value="Acyl_CoA_acyltransferase"/>
</dbReference>
<protein>
    <recommendedName>
        <fullName evidence="1">N-acetyltransferase domain-containing protein</fullName>
    </recommendedName>
</protein>
<accession>A0A6V7R7A0</accession>
<keyword evidence="3" id="KW-1185">Reference proteome</keyword>
<organism evidence="2 3">
    <name type="scientific">Phocicoccus pinnipedialis</name>
    <dbReference type="NCBI Taxonomy" id="110845"/>
    <lineage>
        <taxon>Bacteria</taxon>
        <taxon>Bacillati</taxon>
        <taxon>Bacillota</taxon>
        <taxon>Bacilli</taxon>
        <taxon>Bacillales</taxon>
        <taxon>Salinicoccaceae</taxon>
        <taxon>Phocicoccus</taxon>
    </lineage>
</organism>
<dbReference type="AlphaFoldDB" id="A0A6V7R7A0"/>
<dbReference type="InterPro" id="IPR000182">
    <property type="entry name" value="GNAT_dom"/>
</dbReference>
<dbReference type="Pfam" id="PF00583">
    <property type="entry name" value="Acetyltransf_1"/>
    <property type="match status" value="1"/>
</dbReference>
<evidence type="ECO:0000313" key="2">
    <source>
        <dbReference type="EMBL" id="CAD2073340.1"/>
    </source>
</evidence>
<comment type="caution">
    <text evidence="2">The sequence shown here is derived from an EMBL/GenBank/DDBJ whole genome shotgun (WGS) entry which is preliminary data.</text>
</comment>
<dbReference type="PANTHER" id="PTHR43259">
    <property type="entry name" value="SPT10P"/>
    <property type="match status" value="1"/>
</dbReference>
<dbReference type="PANTHER" id="PTHR43259:SF1">
    <property type="entry name" value="N-ACETYLTRANSFERASE DOMAIN-CONTAINING PROTEIN"/>
    <property type="match status" value="1"/>
</dbReference>
<dbReference type="EMBL" id="CAJEWB010000006">
    <property type="protein sequence ID" value="CAD2073340.1"/>
    <property type="molecule type" value="Genomic_DNA"/>
</dbReference>
<name>A0A6V7R7A0_9BACL</name>
<dbReference type="PROSITE" id="PS51186">
    <property type="entry name" value="GNAT"/>
    <property type="match status" value="1"/>
</dbReference>
<dbReference type="InterPro" id="IPR052829">
    <property type="entry name" value="N-acetyltransferase_domain"/>
</dbReference>
<proteinExistence type="predicted"/>
<dbReference type="SUPFAM" id="SSF55729">
    <property type="entry name" value="Acyl-CoA N-acyltransferases (Nat)"/>
    <property type="match status" value="1"/>
</dbReference>
<dbReference type="GO" id="GO:0016747">
    <property type="term" value="F:acyltransferase activity, transferring groups other than amino-acyl groups"/>
    <property type="evidence" value="ECO:0007669"/>
    <property type="project" value="InterPro"/>
</dbReference>
<dbReference type="RefSeq" id="WP_186076925.1">
    <property type="nucleotide sequence ID" value="NZ_CAJEWB010000006.1"/>
</dbReference>
<dbReference type="Gene3D" id="3.40.630.30">
    <property type="match status" value="1"/>
</dbReference>
<feature type="domain" description="N-acetyltransferase" evidence="1">
    <location>
        <begin position="1"/>
        <end position="185"/>
    </location>
</feature>
<dbReference type="Proteomes" id="UP000588186">
    <property type="component" value="Unassembled WGS sequence"/>
</dbReference>
<reference evidence="2 3" key="1">
    <citation type="submission" date="2020-07" db="EMBL/GenBank/DDBJ databases">
        <authorList>
            <person name="Criscuolo A."/>
        </authorList>
    </citation>
    <scope>NUCLEOTIDE SEQUENCE [LARGE SCALE GENOMIC DNA]</scope>
    <source>
        <strain evidence="2">CIP107946</strain>
    </source>
</reference>
<sequence length="185" mass="21855">MIRKSEQKDNTEIAKLIYIIWDGMNLEMIDHFEKGKVLSAIETCLADEDFINSERTIHVYEKDDAVAGCVVTYPGHTEFRFKRVWEKLKFDEVFKPYSPPLEVKEARDDEMYIDSVVTFKEYRGQGIATQLLKYLLDSKNDRPWGLICEVENEKALNLYLKMGFIKDEIVNLYGHDYYHMTYKNI</sequence>